<comment type="caution">
    <text evidence="2">The sequence shown here is derived from an EMBL/GenBank/DDBJ whole genome shotgun (WGS) entry which is preliminary data.</text>
</comment>
<dbReference type="PRINTS" id="PR00111">
    <property type="entry name" value="ABHYDROLASE"/>
</dbReference>
<dbReference type="GO" id="GO:0016020">
    <property type="term" value="C:membrane"/>
    <property type="evidence" value="ECO:0007669"/>
    <property type="project" value="TreeGrafter"/>
</dbReference>
<gene>
    <name evidence="2" type="ORF">IFR04_008907</name>
</gene>
<dbReference type="GO" id="GO:0046464">
    <property type="term" value="P:acylglycerol catabolic process"/>
    <property type="evidence" value="ECO:0007669"/>
    <property type="project" value="TreeGrafter"/>
</dbReference>
<dbReference type="InterPro" id="IPR029058">
    <property type="entry name" value="AB_hydrolase_fold"/>
</dbReference>
<evidence type="ECO:0000259" key="1">
    <source>
        <dbReference type="Pfam" id="PF00561"/>
    </source>
</evidence>
<name>A0A8H7W5J7_9HELO</name>
<proteinExistence type="predicted"/>
<reference evidence="2" key="1">
    <citation type="submission" date="2021-02" db="EMBL/GenBank/DDBJ databases">
        <title>Genome sequence Cadophora malorum strain M34.</title>
        <authorList>
            <person name="Stefanovic E."/>
            <person name="Vu D."/>
            <person name="Scully C."/>
            <person name="Dijksterhuis J."/>
            <person name="Roader J."/>
            <person name="Houbraken J."/>
        </authorList>
    </citation>
    <scope>NUCLEOTIDE SEQUENCE</scope>
    <source>
        <strain evidence="2">M34</strain>
    </source>
</reference>
<dbReference type="Pfam" id="PF00561">
    <property type="entry name" value="Abhydrolase_1"/>
    <property type="match status" value="1"/>
</dbReference>
<keyword evidence="3" id="KW-1185">Reference proteome</keyword>
<dbReference type="EMBL" id="JAFJYH010000141">
    <property type="protein sequence ID" value="KAG4417940.1"/>
    <property type="molecule type" value="Genomic_DNA"/>
</dbReference>
<sequence>MPSITLLNGQTDYYEIDDYTDPWNKDDADVVVFQPGIVRHTEFVFHVVPLMARNVRFIRRDLRGHGRSSIGDAPGYQYSLETLVDEMAEFVDKVVGSPVHWIGESTAGMLAVAFAKKYPAKLKSVIIMSSPLFLSDAFIKMVSQPYKSQGEALRKMGILDWSRSRPLSNLGTNQKKADTNEMGRFKGPKYLKWYEEMLLKNDLEGLALYCDFVATINVSAGLEDIRVPSLIMAPRNSFASPVSLNEEMAQRIPDSRLVVIESVGHMIYVDEPEATCNAILQWVKDLRSRKTS</sequence>
<evidence type="ECO:0000313" key="3">
    <source>
        <dbReference type="Proteomes" id="UP000664132"/>
    </source>
</evidence>
<evidence type="ECO:0000313" key="2">
    <source>
        <dbReference type="EMBL" id="KAG4417940.1"/>
    </source>
</evidence>
<dbReference type="Gene3D" id="3.40.50.1820">
    <property type="entry name" value="alpha/beta hydrolase"/>
    <property type="match status" value="1"/>
</dbReference>
<dbReference type="Proteomes" id="UP000664132">
    <property type="component" value="Unassembled WGS sequence"/>
</dbReference>
<dbReference type="InterPro" id="IPR000073">
    <property type="entry name" value="AB_hydrolase_1"/>
</dbReference>
<dbReference type="OrthoDB" id="8119704at2759"/>
<dbReference type="PANTHER" id="PTHR43798">
    <property type="entry name" value="MONOACYLGLYCEROL LIPASE"/>
    <property type="match status" value="1"/>
</dbReference>
<dbReference type="InterPro" id="IPR050266">
    <property type="entry name" value="AB_hydrolase_sf"/>
</dbReference>
<protein>
    <recommendedName>
        <fullName evidence="1">AB hydrolase-1 domain-containing protein</fullName>
    </recommendedName>
</protein>
<accession>A0A8H7W5J7</accession>
<dbReference type="AlphaFoldDB" id="A0A8H7W5J7"/>
<dbReference type="PANTHER" id="PTHR43798:SF5">
    <property type="entry name" value="MONOACYLGLYCEROL LIPASE ABHD6"/>
    <property type="match status" value="1"/>
</dbReference>
<feature type="domain" description="AB hydrolase-1" evidence="1">
    <location>
        <begin position="30"/>
        <end position="272"/>
    </location>
</feature>
<dbReference type="SUPFAM" id="SSF53474">
    <property type="entry name" value="alpha/beta-Hydrolases"/>
    <property type="match status" value="1"/>
</dbReference>
<organism evidence="2 3">
    <name type="scientific">Cadophora malorum</name>
    <dbReference type="NCBI Taxonomy" id="108018"/>
    <lineage>
        <taxon>Eukaryota</taxon>
        <taxon>Fungi</taxon>
        <taxon>Dikarya</taxon>
        <taxon>Ascomycota</taxon>
        <taxon>Pezizomycotina</taxon>
        <taxon>Leotiomycetes</taxon>
        <taxon>Helotiales</taxon>
        <taxon>Ploettnerulaceae</taxon>
        <taxon>Cadophora</taxon>
    </lineage>
</organism>
<dbReference type="GO" id="GO:0047372">
    <property type="term" value="F:monoacylglycerol lipase activity"/>
    <property type="evidence" value="ECO:0007669"/>
    <property type="project" value="TreeGrafter"/>
</dbReference>